<dbReference type="InterPro" id="IPR007627">
    <property type="entry name" value="RNA_pol_sigma70_r2"/>
</dbReference>
<dbReference type="EMBL" id="AP026866">
    <property type="protein sequence ID" value="BDS06389.1"/>
    <property type="molecule type" value="Genomic_DNA"/>
</dbReference>
<dbReference type="Gene3D" id="1.10.10.10">
    <property type="entry name" value="Winged helix-like DNA-binding domain superfamily/Winged helix DNA-binding domain"/>
    <property type="match status" value="1"/>
</dbReference>
<dbReference type="InterPro" id="IPR014284">
    <property type="entry name" value="RNA_pol_sigma-70_dom"/>
</dbReference>
<dbReference type="InterPro" id="IPR013249">
    <property type="entry name" value="RNA_pol_sigma70_r4_t2"/>
</dbReference>
<evidence type="ECO:0000256" key="4">
    <source>
        <dbReference type="ARBA" id="ARBA00023163"/>
    </source>
</evidence>
<dbReference type="GO" id="GO:0006352">
    <property type="term" value="P:DNA-templated transcription initiation"/>
    <property type="evidence" value="ECO:0007669"/>
    <property type="project" value="InterPro"/>
</dbReference>
<feature type="domain" description="RNA polymerase sigma factor 70 region 4 type 2" evidence="6">
    <location>
        <begin position="118"/>
        <end position="168"/>
    </location>
</feature>
<evidence type="ECO:0000256" key="3">
    <source>
        <dbReference type="ARBA" id="ARBA00023082"/>
    </source>
</evidence>
<dbReference type="SUPFAM" id="SSF88659">
    <property type="entry name" value="Sigma3 and sigma4 domains of RNA polymerase sigma factors"/>
    <property type="match status" value="1"/>
</dbReference>
<reference evidence="7" key="1">
    <citation type="submission" date="2024-07" db="EMBL/GenBank/DDBJ databases">
        <title>Complete genome sequence of Verrucomicrobiaceae bacterium NT6N.</title>
        <authorList>
            <person name="Huang C."/>
            <person name="Takami H."/>
            <person name="Hamasaki K."/>
        </authorList>
    </citation>
    <scope>NUCLEOTIDE SEQUENCE</scope>
    <source>
        <strain evidence="7">NT6N</strain>
    </source>
</reference>
<dbReference type="CDD" id="cd06171">
    <property type="entry name" value="Sigma70_r4"/>
    <property type="match status" value="1"/>
</dbReference>
<dbReference type="Pfam" id="PF04542">
    <property type="entry name" value="Sigma70_r2"/>
    <property type="match status" value="1"/>
</dbReference>
<comment type="similarity">
    <text evidence="1">Belongs to the sigma-70 factor family. ECF subfamily.</text>
</comment>
<dbReference type="Pfam" id="PF08281">
    <property type="entry name" value="Sigma70_r4_2"/>
    <property type="match status" value="1"/>
</dbReference>
<dbReference type="GO" id="GO:0003677">
    <property type="term" value="F:DNA binding"/>
    <property type="evidence" value="ECO:0007669"/>
    <property type="project" value="InterPro"/>
</dbReference>
<protein>
    <submittedName>
        <fullName evidence="7">DNA-directed RNA polymerase sigma-70 factor</fullName>
    </submittedName>
</protein>
<dbReference type="InterPro" id="IPR013325">
    <property type="entry name" value="RNA_pol_sigma_r2"/>
</dbReference>
<evidence type="ECO:0000256" key="1">
    <source>
        <dbReference type="ARBA" id="ARBA00010641"/>
    </source>
</evidence>
<keyword evidence="2" id="KW-0805">Transcription regulation</keyword>
<dbReference type="GO" id="GO:0016987">
    <property type="term" value="F:sigma factor activity"/>
    <property type="evidence" value="ECO:0007669"/>
    <property type="project" value="UniProtKB-KW"/>
</dbReference>
<dbReference type="NCBIfam" id="TIGR02937">
    <property type="entry name" value="sigma70-ECF"/>
    <property type="match status" value="1"/>
</dbReference>
<sequence>MGVKNEKDMAETSSELVERAISEFESPLIGYAKTIVHDLDRARDVVQDTFIRLYQQDAGKVSDGLKSWLFTVCRNRALDVLRKEKRMVPMEDELMASRDSGVDSPDTITSDNERVELVKSYLARLPENQATVIILKFEKGYSYQEISDETGLSTGNVGFLIHTGMKRLREILPDDLQ</sequence>
<organism evidence="7">
    <name type="scientific">Oceaniferula spumae</name>
    <dbReference type="NCBI Taxonomy" id="2979115"/>
    <lineage>
        <taxon>Bacteria</taxon>
        <taxon>Pseudomonadati</taxon>
        <taxon>Verrucomicrobiota</taxon>
        <taxon>Verrucomicrobiia</taxon>
        <taxon>Verrucomicrobiales</taxon>
        <taxon>Verrucomicrobiaceae</taxon>
        <taxon>Oceaniferula</taxon>
    </lineage>
</organism>
<dbReference type="InterPro" id="IPR036388">
    <property type="entry name" value="WH-like_DNA-bd_sf"/>
</dbReference>
<keyword evidence="4" id="KW-0804">Transcription</keyword>
<dbReference type="GO" id="GO:0000428">
    <property type="term" value="C:DNA-directed RNA polymerase complex"/>
    <property type="evidence" value="ECO:0007669"/>
    <property type="project" value="UniProtKB-KW"/>
</dbReference>
<proteinExistence type="inferred from homology"/>
<dbReference type="PANTHER" id="PTHR43133">
    <property type="entry name" value="RNA POLYMERASE ECF-TYPE SIGMA FACTO"/>
    <property type="match status" value="1"/>
</dbReference>
<keyword evidence="7" id="KW-0240">DNA-directed RNA polymerase</keyword>
<accession>A0AAT9FK93</accession>
<dbReference type="AlphaFoldDB" id="A0AAT9FK93"/>
<evidence type="ECO:0000259" key="5">
    <source>
        <dbReference type="Pfam" id="PF04542"/>
    </source>
</evidence>
<keyword evidence="3" id="KW-0731">Sigma factor</keyword>
<name>A0AAT9FK93_9BACT</name>
<dbReference type="PANTHER" id="PTHR43133:SF51">
    <property type="entry name" value="RNA POLYMERASE SIGMA FACTOR"/>
    <property type="match status" value="1"/>
</dbReference>
<dbReference type="KEGG" id="osu:NT6N_14290"/>
<evidence type="ECO:0000259" key="6">
    <source>
        <dbReference type="Pfam" id="PF08281"/>
    </source>
</evidence>
<feature type="domain" description="RNA polymerase sigma-70 region 2" evidence="5">
    <location>
        <begin position="23"/>
        <end position="86"/>
    </location>
</feature>
<dbReference type="Gene3D" id="1.10.1740.10">
    <property type="match status" value="1"/>
</dbReference>
<evidence type="ECO:0000313" key="7">
    <source>
        <dbReference type="EMBL" id="BDS06389.1"/>
    </source>
</evidence>
<gene>
    <name evidence="7" type="ORF">NT6N_14290</name>
</gene>
<evidence type="ECO:0000256" key="2">
    <source>
        <dbReference type="ARBA" id="ARBA00023015"/>
    </source>
</evidence>
<dbReference type="InterPro" id="IPR013324">
    <property type="entry name" value="RNA_pol_sigma_r3/r4-like"/>
</dbReference>
<dbReference type="InterPro" id="IPR039425">
    <property type="entry name" value="RNA_pol_sigma-70-like"/>
</dbReference>
<dbReference type="SUPFAM" id="SSF88946">
    <property type="entry name" value="Sigma2 domain of RNA polymerase sigma factors"/>
    <property type="match status" value="1"/>
</dbReference>